<keyword evidence="1" id="KW-1133">Transmembrane helix</keyword>
<feature type="transmembrane region" description="Helical" evidence="1">
    <location>
        <begin position="62"/>
        <end position="80"/>
    </location>
</feature>
<dbReference type="Proteomes" id="UP001162480">
    <property type="component" value="Chromosome 2"/>
</dbReference>
<gene>
    <name evidence="2" type="ORF">OCTVUL_1B000345</name>
</gene>
<evidence type="ECO:0000313" key="3">
    <source>
        <dbReference type="Proteomes" id="UP001162480"/>
    </source>
</evidence>
<sequence length="312" mass="35045">MSQVARSFSIGKYWSDHRLTRSKVNLTLRSPIHSNRTRPKKKMRYLTGIRSYVSKALTYQNIPVLATGAYAILLLILLAFQSVHITQLEKRTIGSNNESENSNYKRAVERTAHSLYTHWGRKSCSAKFSSTIYSGVAAGSLYSDTGGGSNILCLPMDPQWSNFTGDVETGSHIYGSEYEVSDYKNNPKFGLFLETNARTLHDHNIPCAVCQTNGPAAVMMLPGRNECYTGWYLEYSGYLMTSHWKHNGRTSYLCIDKEPEADRCGYRDENGALFYHVQAQCGSLPCPPYRNNEELTCSVCSNYGISDRGELS</sequence>
<name>A0AA36AMN6_OCTVU</name>
<evidence type="ECO:0000313" key="2">
    <source>
        <dbReference type="EMBL" id="CAI9718303.1"/>
    </source>
</evidence>
<dbReference type="PANTHER" id="PTHR24024">
    <property type="entry name" value="PULMONARY SURFACTANT-ASSOCIATED PROTEIN A"/>
    <property type="match status" value="1"/>
</dbReference>
<proteinExistence type="predicted"/>
<dbReference type="AlphaFoldDB" id="A0AA36AMN6"/>
<accession>A0AA36AMN6</accession>
<reference evidence="2" key="1">
    <citation type="submission" date="2023-08" db="EMBL/GenBank/DDBJ databases">
        <authorList>
            <person name="Alioto T."/>
            <person name="Alioto T."/>
            <person name="Gomez Garrido J."/>
        </authorList>
    </citation>
    <scope>NUCLEOTIDE SEQUENCE</scope>
</reference>
<keyword evidence="1" id="KW-0812">Transmembrane</keyword>
<dbReference type="EMBL" id="OX597815">
    <property type="protein sequence ID" value="CAI9718303.1"/>
    <property type="molecule type" value="Genomic_DNA"/>
</dbReference>
<evidence type="ECO:0000256" key="1">
    <source>
        <dbReference type="SAM" id="Phobius"/>
    </source>
</evidence>
<dbReference type="GO" id="GO:0005615">
    <property type="term" value="C:extracellular space"/>
    <property type="evidence" value="ECO:0007669"/>
    <property type="project" value="TreeGrafter"/>
</dbReference>
<protein>
    <recommendedName>
        <fullName evidence="4">Short-chain collagen C4-like</fullName>
    </recommendedName>
</protein>
<evidence type="ECO:0008006" key="4">
    <source>
        <dbReference type="Google" id="ProtNLM"/>
    </source>
</evidence>
<keyword evidence="1" id="KW-0472">Membrane</keyword>
<organism evidence="2 3">
    <name type="scientific">Octopus vulgaris</name>
    <name type="common">Common octopus</name>
    <dbReference type="NCBI Taxonomy" id="6645"/>
    <lineage>
        <taxon>Eukaryota</taxon>
        <taxon>Metazoa</taxon>
        <taxon>Spiralia</taxon>
        <taxon>Lophotrochozoa</taxon>
        <taxon>Mollusca</taxon>
        <taxon>Cephalopoda</taxon>
        <taxon>Coleoidea</taxon>
        <taxon>Octopodiformes</taxon>
        <taxon>Octopoda</taxon>
        <taxon>Incirrata</taxon>
        <taxon>Octopodidae</taxon>
        <taxon>Octopus</taxon>
    </lineage>
</organism>
<keyword evidence="3" id="KW-1185">Reference proteome</keyword>
<dbReference type="InterPro" id="IPR051077">
    <property type="entry name" value="Ca-dependent_lectin"/>
</dbReference>
<dbReference type="PANTHER" id="PTHR24024:SF18">
    <property type="entry name" value="SHORT-CHAIN COLLAGEN C4-LIKE"/>
    <property type="match status" value="1"/>
</dbReference>